<keyword evidence="3" id="KW-0328">Glycosyltransferase</keyword>
<evidence type="ECO:0000256" key="11">
    <source>
        <dbReference type="ARBA" id="ARBA00023136"/>
    </source>
</evidence>
<organism evidence="15 16">
    <name type="scientific">Companilactobacillus versmoldensis DSM 14857 = KCTC 3814</name>
    <dbReference type="NCBI Taxonomy" id="1423815"/>
    <lineage>
        <taxon>Bacteria</taxon>
        <taxon>Bacillati</taxon>
        <taxon>Bacillota</taxon>
        <taxon>Bacilli</taxon>
        <taxon>Lactobacillales</taxon>
        <taxon>Lactobacillaceae</taxon>
        <taxon>Companilactobacillus</taxon>
    </lineage>
</organism>
<protein>
    <recommendedName>
        <fullName evidence="14">Peptide O-xylosyltransferase</fullName>
    </recommendedName>
</protein>
<dbReference type="InterPro" id="IPR043538">
    <property type="entry name" value="XYLT"/>
</dbReference>
<keyword evidence="7" id="KW-0256">Endoplasmic reticulum</keyword>
<dbReference type="Pfam" id="PF02485">
    <property type="entry name" value="Branch"/>
    <property type="match status" value="1"/>
</dbReference>
<dbReference type="Proteomes" id="UP000051647">
    <property type="component" value="Unassembled WGS sequence"/>
</dbReference>
<dbReference type="GO" id="GO:0030158">
    <property type="term" value="F:protein xylosyltransferase activity"/>
    <property type="evidence" value="ECO:0007669"/>
    <property type="project" value="InterPro"/>
</dbReference>
<reference evidence="15 16" key="1">
    <citation type="journal article" date="2015" name="Genome Announc.">
        <title>Expanding the biotechnology potential of lactobacilli through comparative genomics of 213 strains and associated genera.</title>
        <authorList>
            <person name="Sun Z."/>
            <person name="Harris H.M."/>
            <person name="McCann A."/>
            <person name="Guo C."/>
            <person name="Argimon S."/>
            <person name="Zhang W."/>
            <person name="Yang X."/>
            <person name="Jeffery I.B."/>
            <person name="Cooney J.C."/>
            <person name="Kagawa T.F."/>
            <person name="Liu W."/>
            <person name="Song Y."/>
            <person name="Salvetti E."/>
            <person name="Wrobel A."/>
            <person name="Rasinkangas P."/>
            <person name="Parkhill J."/>
            <person name="Rea M.C."/>
            <person name="O'Sullivan O."/>
            <person name="Ritari J."/>
            <person name="Douillard F.P."/>
            <person name="Paul Ross R."/>
            <person name="Yang R."/>
            <person name="Briner A.E."/>
            <person name="Felis G.E."/>
            <person name="de Vos W.M."/>
            <person name="Barrangou R."/>
            <person name="Klaenhammer T.R."/>
            <person name="Caufield P.W."/>
            <person name="Cui Y."/>
            <person name="Zhang H."/>
            <person name="O'Toole P.W."/>
        </authorList>
    </citation>
    <scope>NUCLEOTIDE SEQUENCE [LARGE SCALE GENOMIC DNA]</scope>
    <source>
        <strain evidence="15 16">DSM 14857</strain>
    </source>
</reference>
<dbReference type="RefSeq" id="WP_010623584.1">
    <property type="nucleotide sequence ID" value="NZ_AZFA01000001.1"/>
</dbReference>
<gene>
    <name evidence="15" type="ORF">FC27_GL000168</name>
</gene>
<keyword evidence="10" id="KW-0333">Golgi apparatus</keyword>
<evidence type="ECO:0000256" key="10">
    <source>
        <dbReference type="ARBA" id="ARBA00023034"/>
    </source>
</evidence>
<evidence type="ECO:0000256" key="4">
    <source>
        <dbReference type="ARBA" id="ARBA00022679"/>
    </source>
</evidence>
<evidence type="ECO:0000256" key="3">
    <source>
        <dbReference type="ARBA" id="ARBA00022676"/>
    </source>
</evidence>
<dbReference type="PATRIC" id="fig|1423815.3.peg.169"/>
<evidence type="ECO:0000256" key="8">
    <source>
        <dbReference type="ARBA" id="ARBA00022968"/>
    </source>
</evidence>
<dbReference type="GO" id="GO:0016020">
    <property type="term" value="C:membrane"/>
    <property type="evidence" value="ECO:0007669"/>
    <property type="project" value="InterPro"/>
</dbReference>
<keyword evidence="13" id="KW-0325">Glycoprotein</keyword>
<name>A0A0R1SFY2_9LACO</name>
<accession>A0A0R1SFY2</accession>
<evidence type="ECO:0000256" key="1">
    <source>
        <dbReference type="ARBA" id="ARBA00004323"/>
    </source>
</evidence>
<evidence type="ECO:0000313" key="16">
    <source>
        <dbReference type="Proteomes" id="UP000051647"/>
    </source>
</evidence>
<dbReference type="GO" id="GO:0015012">
    <property type="term" value="P:heparan sulfate proteoglycan biosynthetic process"/>
    <property type="evidence" value="ECO:0007669"/>
    <property type="project" value="TreeGrafter"/>
</dbReference>
<comment type="subcellular location">
    <subcellularLocation>
        <location evidence="2">Endoplasmic reticulum membrane</location>
        <topology evidence="2">Single-pass type II membrane protein</topology>
    </subcellularLocation>
    <subcellularLocation>
        <location evidence="1">Golgi apparatus membrane</location>
        <topology evidence="1">Single-pass type II membrane protein</topology>
    </subcellularLocation>
</comment>
<evidence type="ECO:0000256" key="12">
    <source>
        <dbReference type="ARBA" id="ARBA00023157"/>
    </source>
</evidence>
<dbReference type="AlphaFoldDB" id="A0A0R1SFY2"/>
<keyword evidence="11" id="KW-0472">Membrane</keyword>
<evidence type="ECO:0000313" key="15">
    <source>
        <dbReference type="EMBL" id="KRL68470.1"/>
    </source>
</evidence>
<dbReference type="STRING" id="1423815.FC27_GL000168"/>
<dbReference type="GO" id="GO:0050650">
    <property type="term" value="P:chondroitin sulfate proteoglycan biosynthetic process"/>
    <property type="evidence" value="ECO:0007669"/>
    <property type="project" value="TreeGrafter"/>
</dbReference>
<dbReference type="PANTHER" id="PTHR46025">
    <property type="entry name" value="XYLOSYLTRANSFERASE OXT"/>
    <property type="match status" value="1"/>
</dbReference>
<evidence type="ECO:0000256" key="2">
    <source>
        <dbReference type="ARBA" id="ARBA00004648"/>
    </source>
</evidence>
<evidence type="ECO:0000256" key="7">
    <source>
        <dbReference type="ARBA" id="ARBA00022824"/>
    </source>
</evidence>
<keyword evidence="5" id="KW-0812">Transmembrane</keyword>
<keyword evidence="6" id="KW-0479">Metal-binding</keyword>
<evidence type="ECO:0000256" key="13">
    <source>
        <dbReference type="ARBA" id="ARBA00023180"/>
    </source>
</evidence>
<dbReference type="PANTHER" id="PTHR46025:SF3">
    <property type="entry name" value="XYLOSYLTRANSFERASE OXT"/>
    <property type="match status" value="1"/>
</dbReference>
<keyword evidence="9" id="KW-1133">Transmembrane helix</keyword>
<keyword evidence="4" id="KW-0808">Transferase</keyword>
<evidence type="ECO:0000256" key="5">
    <source>
        <dbReference type="ARBA" id="ARBA00022692"/>
    </source>
</evidence>
<comment type="caution">
    <text evidence="15">The sequence shown here is derived from an EMBL/GenBank/DDBJ whole genome shotgun (WGS) entry which is preliminary data.</text>
</comment>
<evidence type="ECO:0000256" key="6">
    <source>
        <dbReference type="ARBA" id="ARBA00022723"/>
    </source>
</evidence>
<keyword evidence="12" id="KW-1015">Disulfide bond</keyword>
<dbReference type="GO" id="GO:0046872">
    <property type="term" value="F:metal ion binding"/>
    <property type="evidence" value="ECO:0007669"/>
    <property type="project" value="UniProtKB-KW"/>
</dbReference>
<dbReference type="OrthoDB" id="7943907at2"/>
<keyword evidence="16" id="KW-1185">Reference proteome</keyword>
<evidence type="ECO:0000256" key="14">
    <source>
        <dbReference type="ARBA" id="ARBA00042865"/>
    </source>
</evidence>
<keyword evidence="8" id="KW-0735">Signal-anchor</keyword>
<proteinExistence type="predicted"/>
<dbReference type="EMBL" id="AZFA01000001">
    <property type="protein sequence ID" value="KRL68470.1"/>
    <property type="molecule type" value="Genomic_DNA"/>
</dbReference>
<evidence type="ECO:0000256" key="9">
    <source>
        <dbReference type="ARBA" id="ARBA00022989"/>
    </source>
</evidence>
<dbReference type="InterPro" id="IPR003406">
    <property type="entry name" value="Glyco_trans_14"/>
</dbReference>
<sequence length="312" mass="37535">MLKHAYLIIANQKFNQLKFLLRTLDDSQNDIYLLIDKKSYLSKKTQNELLSSVRYSRINIYHDLTITWGDYSQIVAELYLFKKAISRQSYFYYHLLSGQDLPLYSQSYIHSFFLENPDKIFLTIPSQEIYDENKIPNRVKYDYYFIPFYGRSNLGKYSKLFFKLLEHSNFELQKLFGKTRKREKDLPYIGYASNWVSLNENAVYTILSQEQEIKYIFSKSYLCDELFIPTILFKDKKFQNELYYSKRGHDLPDELQGNLRYINWWDGSPYTWTDNDIDQIKNAREMGHLFSRKFDLEKSPNIKKLISSYCFK</sequence>